<accession>A0A094ZET9</accession>
<dbReference type="RefSeq" id="WP_035382103.1">
    <property type="nucleotide sequence ID" value="NZ_JACAOJ010000014.1"/>
</dbReference>
<evidence type="ECO:0000313" key="2">
    <source>
        <dbReference type="EMBL" id="KGB21136.1"/>
    </source>
</evidence>
<comment type="caution">
    <text evidence="2">The sequence shown here is derived from an EMBL/GenBank/DDBJ whole genome shotgun (WGS) entry which is preliminary data.</text>
</comment>
<evidence type="ECO:0000313" key="3">
    <source>
        <dbReference type="Proteomes" id="UP000029448"/>
    </source>
</evidence>
<dbReference type="AlphaFoldDB" id="A0A094ZET9"/>
<dbReference type="Proteomes" id="UP000029448">
    <property type="component" value="Unassembled WGS sequence"/>
</dbReference>
<dbReference type="GeneID" id="89478553"/>
<gene>
    <name evidence="2" type="ORF">AtDm6_3131</name>
</gene>
<feature type="transmembrane region" description="Helical" evidence="1">
    <location>
        <begin position="58"/>
        <end position="79"/>
    </location>
</feature>
<dbReference type="EMBL" id="JOKM01000103">
    <property type="protein sequence ID" value="KGB21136.1"/>
    <property type="molecule type" value="Genomic_DNA"/>
</dbReference>
<keyword evidence="1" id="KW-0812">Transmembrane</keyword>
<keyword evidence="1" id="KW-0472">Membrane</keyword>
<reference evidence="2 3" key="1">
    <citation type="submission" date="2014-06" db="EMBL/GenBank/DDBJ databases">
        <title>Functional and comparative genomic analyses of the Drosophila gut microbiota identify candidate symbiosis factors.</title>
        <authorList>
            <person name="Newell P.D."/>
            <person name="Chaston J.M."/>
            <person name="Douglas A.E."/>
        </authorList>
    </citation>
    <scope>NUCLEOTIDE SEQUENCE [LARGE SCALE GENOMIC DNA]</scope>
    <source>
        <strain evidence="2 3">DmCS_006</strain>
    </source>
</reference>
<keyword evidence="3" id="KW-1185">Reference proteome</keyword>
<evidence type="ECO:0000256" key="1">
    <source>
        <dbReference type="SAM" id="Phobius"/>
    </source>
</evidence>
<sequence length="97" mass="10141">MTTAHQANTLQARTDAAAQKTLAHAAERALICAATLAGKAVATYQGLSRTTLGEITNALAFIALGTVLMCCTDAGWWLLGQWADSVTKMVLYLEGAA</sequence>
<dbReference type="STRING" id="104102.AtDm6_3131"/>
<organism evidence="2 3">
    <name type="scientific">Acetobacter tropicalis</name>
    <dbReference type="NCBI Taxonomy" id="104102"/>
    <lineage>
        <taxon>Bacteria</taxon>
        <taxon>Pseudomonadati</taxon>
        <taxon>Pseudomonadota</taxon>
        <taxon>Alphaproteobacteria</taxon>
        <taxon>Acetobacterales</taxon>
        <taxon>Acetobacteraceae</taxon>
        <taxon>Acetobacter</taxon>
    </lineage>
</organism>
<protein>
    <submittedName>
        <fullName evidence="2">Uncharacterized protein</fullName>
    </submittedName>
</protein>
<keyword evidence="1" id="KW-1133">Transmembrane helix</keyword>
<name>A0A094ZET9_9PROT</name>
<proteinExistence type="predicted"/>
<dbReference type="PATRIC" id="fig|104102.7.peg.3086"/>